<dbReference type="PANTHER" id="PTHR10199:SF100">
    <property type="entry name" value="THROMBOSPONDIN, ISOFORM A"/>
    <property type="match status" value="1"/>
</dbReference>
<feature type="region of interest" description="Disordered" evidence="3">
    <location>
        <begin position="324"/>
        <end position="387"/>
    </location>
</feature>
<dbReference type="PANTHER" id="PTHR10199">
    <property type="entry name" value="THROMBOSPONDIN"/>
    <property type="match status" value="1"/>
</dbReference>
<dbReference type="OrthoDB" id="9815940at2"/>
<dbReference type="Gene3D" id="4.10.1080.10">
    <property type="entry name" value="TSP type-3 repeat"/>
    <property type="match status" value="1"/>
</dbReference>
<dbReference type="InterPro" id="IPR003367">
    <property type="entry name" value="Thrombospondin_3-like_rpt"/>
</dbReference>
<protein>
    <submittedName>
        <fullName evidence="4">Thrombospondin type 3 repeat-containing protein</fullName>
    </submittedName>
</protein>
<evidence type="ECO:0000256" key="2">
    <source>
        <dbReference type="ARBA" id="ARBA00022837"/>
    </source>
</evidence>
<evidence type="ECO:0000313" key="5">
    <source>
        <dbReference type="Proteomes" id="UP000244174"/>
    </source>
</evidence>
<dbReference type="InterPro" id="IPR029062">
    <property type="entry name" value="Class_I_gatase-like"/>
</dbReference>
<reference evidence="4 5" key="1">
    <citation type="submission" date="2018-04" db="EMBL/GenBank/DDBJ databases">
        <title>Genomic Encyclopedia of Archaeal and Bacterial Type Strains, Phase II (KMG-II): from individual species to whole genera.</title>
        <authorList>
            <person name="Goeker M."/>
        </authorList>
    </citation>
    <scope>NUCLEOTIDE SEQUENCE [LARGE SCALE GENOMIC DNA]</scope>
    <source>
        <strain evidence="4 5">DSM 23082</strain>
    </source>
</reference>
<dbReference type="Proteomes" id="UP000244174">
    <property type="component" value="Unassembled WGS sequence"/>
</dbReference>
<evidence type="ECO:0000256" key="3">
    <source>
        <dbReference type="SAM" id="MobiDB-lite"/>
    </source>
</evidence>
<accession>A0A2T6AFF4</accession>
<evidence type="ECO:0000256" key="1">
    <source>
        <dbReference type="ARBA" id="ARBA00022729"/>
    </source>
</evidence>
<dbReference type="InterPro" id="IPR028974">
    <property type="entry name" value="TSP_type-3_rpt"/>
</dbReference>
<dbReference type="PROSITE" id="PS51257">
    <property type="entry name" value="PROKAR_LIPOPROTEIN"/>
    <property type="match status" value="1"/>
</dbReference>
<keyword evidence="5" id="KW-1185">Reference proteome</keyword>
<feature type="compositionally biased region" description="Acidic residues" evidence="3">
    <location>
        <begin position="331"/>
        <end position="341"/>
    </location>
</feature>
<comment type="caution">
    <text evidence="4">The sequence shown here is derived from an EMBL/GenBank/DDBJ whole genome shotgun (WGS) entry which is preliminary data.</text>
</comment>
<dbReference type="EMBL" id="QBKQ01000003">
    <property type="protein sequence ID" value="PTX42558.1"/>
    <property type="molecule type" value="Genomic_DNA"/>
</dbReference>
<sequence>MKNFRIQQILIVFLAGLVFSCSKDDQVEPDNLISENVAVVHLGPILNEFTNQQTRQSSDGIPQCSEEAPGFAQISLTYGDAETPVDVIVEILEDENGLFTAYDEALEIPIPSGSTTVSVTLNEFLVWTNVDDAPGEIIWAAPKDDSDFADFVDNPLPFSWELRAGSKTYINVDVLCFDDRMVNLFGYQFFDINPEVIYELCFFANYCSDAGRHYTANYSLDLYYGISSNGTPLYMGEIPVTGEDGEFYADPLCLAIPGPQNDEADDEPYLYYEVTLLDWEGNYGDANGQMISGTWSWNDISGLLNDDGETSEYFHAFINCDDDGTSGPIDSDGDGVPDPEDNCPNIANPDQADEDGNGVGDACEPVEGDDDGDGVPNEIDECPDTDPGVLVDEVGCESIQVPGRDIVVLNDINIFDNNAMADPDNVRFVQNLVNYTTSGIRNDSDVVQIDRGRNSKCFGTGECNESQWATLESVMSGEGFTVETILSTSGSLTSIPGNVKVIFLVNPLVQYTVAEINTLKQFASEGGRIVFVGEYDTYYGPGIALENQFLLNMGAVLFNSGGALDCSYTVLPETSNRNHPIMAGVGDLTIACASVIEPGEGDFPLFYDTTNTSVLGGVAKIDTAPISVLKRVSNSKYREVNYDQSNSASASGR</sequence>
<dbReference type="GO" id="GO:0007155">
    <property type="term" value="P:cell adhesion"/>
    <property type="evidence" value="ECO:0007669"/>
    <property type="project" value="InterPro"/>
</dbReference>
<evidence type="ECO:0000313" key="4">
    <source>
        <dbReference type="EMBL" id="PTX42558.1"/>
    </source>
</evidence>
<dbReference type="SUPFAM" id="SSF52317">
    <property type="entry name" value="Class I glutamine amidotransferase-like"/>
    <property type="match status" value="1"/>
</dbReference>
<gene>
    <name evidence="4" type="ORF">C8P64_2988</name>
</gene>
<proteinExistence type="predicted"/>
<keyword evidence="1" id="KW-0732">Signal</keyword>
<organism evidence="4 5">
    <name type="scientific">Christiangramia gaetbulicola</name>
    <dbReference type="NCBI Taxonomy" id="703340"/>
    <lineage>
        <taxon>Bacteria</taxon>
        <taxon>Pseudomonadati</taxon>
        <taxon>Bacteroidota</taxon>
        <taxon>Flavobacteriia</taxon>
        <taxon>Flavobacteriales</taxon>
        <taxon>Flavobacteriaceae</taxon>
        <taxon>Christiangramia</taxon>
    </lineage>
</organism>
<keyword evidence="2" id="KW-0106">Calcium</keyword>
<dbReference type="RefSeq" id="WP_108172841.1">
    <property type="nucleotide sequence ID" value="NZ_QBKQ01000003.1"/>
</dbReference>
<name>A0A2T6AFF4_9FLAO</name>
<dbReference type="SUPFAM" id="SSF103647">
    <property type="entry name" value="TSP type-3 repeat"/>
    <property type="match status" value="1"/>
</dbReference>
<dbReference type="Pfam" id="PF02412">
    <property type="entry name" value="TSP_3"/>
    <property type="match status" value="2"/>
</dbReference>
<dbReference type="GO" id="GO:0005509">
    <property type="term" value="F:calcium ion binding"/>
    <property type="evidence" value="ECO:0007669"/>
    <property type="project" value="InterPro"/>
</dbReference>
<feature type="compositionally biased region" description="Acidic residues" evidence="3">
    <location>
        <begin position="364"/>
        <end position="384"/>
    </location>
</feature>
<dbReference type="AlphaFoldDB" id="A0A2T6AFF4"/>